<evidence type="ECO:0000313" key="2">
    <source>
        <dbReference type="EMBL" id="TAX64462.1"/>
    </source>
</evidence>
<evidence type="ECO:0000313" key="3">
    <source>
        <dbReference type="Proteomes" id="UP000293652"/>
    </source>
</evidence>
<feature type="region of interest" description="Disordered" evidence="1">
    <location>
        <begin position="16"/>
        <end position="82"/>
    </location>
</feature>
<proteinExistence type="predicted"/>
<evidence type="ECO:0000256" key="1">
    <source>
        <dbReference type="SAM" id="MobiDB-lite"/>
    </source>
</evidence>
<protein>
    <submittedName>
        <fullName evidence="2">Uncharacterized protein</fullName>
    </submittedName>
</protein>
<reference evidence="2 3" key="1">
    <citation type="submission" date="2019-02" db="EMBL/GenBank/DDBJ databases">
        <title>The genomic architecture of introgression among sibling species of bacteria.</title>
        <authorList>
            <person name="Cavassim M.I.A."/>
            <person name="Moeskjaer S."/>
            <person name="Moslemi C."/>
            <person name="Fields B."/>
            <person name="Bachmann A."/>
            <person name="Vilhjalmsson B."/>
            <person name="Schierup M.H."/>
            <person name="Young J.P.W."/>
            <person name="Andersen S.U."/>
        </authorList>
    </citation>
    <scope>NUCLEOTIDE SEQUENCE [LARGE SCALE GENOMIC DNA]</scope>
    <source>
        <strain evidence="2 3">SM145A</strain>
    </source>
</reference>
<comment type="caution">
    <text evidence="2">The sequence shown here is derived from an EMBL/GenBank/DDBJ whole genome shotgun (WGS) entry which is preliminary data.</text>
</comment>
<dbReference type="EMBL" id="SIPC01000009">
    <property type="protein sequence ID" value="TAX64462.1"/>
    <property type="molecule type" value="Genomic_DNA"/>
</dbReference>
<accession>A0A4Q8XPM4</accession>
<dbReference type="Proteomes" id="UP000293652">
    <property type="component" value="Unassembled WGS sequence"/>
</dbReference>
<name>A0A4Q8XPM4_RHILE</name>
<organism evidence="2 3">
    <name type="scientific">Rhizobium leguminosarum</name>
    <dbReference type="NCBI Taxonomy" id="384"/>
    <lineage>
        <taxon>Bacteria</taxon>
        <taxon>Pseudomonadati</taxon>
        <taxon>Pseudomonadota</taxon>
        <taxon>Alphaproteobacteria</taxon>
        <taxon>Hyphomicrobiales</taxon>
        <taxon>Rhizobiaceae</taxon>
        <taxon>Rhizobium/Agrobacterium group</taxon>
        <taxon>Rhizobium</taxon>
    </lineage>
</organism>
<gene>
    <name evidence="2" type="ORF">ELI03_34865</name>
</gene>
<dbReference type="AlphaFoldDB" id="A0A4Q8XPM4"/>
<feature type="compositionally biased region" description="Basic and acidic residues" evidence="1">
    <location>
        <begin position="33"/>
        <end position="43"/>
    </location>
</feature>
<sequence length="82" mass="8503">MALSVAFALLAVSAEDAKPATKQDCAPPTGQQDKTKLSSKLDDCNGVLEPPKVGDKEIVAPTPHTGTMPVVKPGELPPNKNP</sequence>